<evidence type="ECO:0000256" key="1">
    <source>
        <dbReference type="ARBA" id="ARBA00022679"/>
    </source>
</evidence>
<dbReference type="STRING" id="1123357.SAMN02745244_03626"/>
<evidence type="ECO:0000313" key="5">
    <source>
        <dbReference type="EMBL" id="SHJ94319.1"/>
    </source>
</evidence>
<dbReference type="PANTHER" id="PTHR24421">
    <property type="entry name" value="NITRATE/NITRITE SENSOR PROTEIN NARX-RELATED"/>
    <property type="match status" value="1"/>
</dbReference>
<keyword evidence="4" id="KW-0812">Transmembrane</keyword>
<protein>
    <submittedName>
        <fullName evidence="5">Signal transduction histidine kinase</fullName>
    </submittedName>
</protein>
<evidence type="ECO:0000256" key="3">
    <source>
        <dbReference type="ARBA" id="ARBA00023012"/>
    </source>
</evidence>
<keyword evidence="1" id="KW-0808">Transferase</keyword>
<keyword evidence="2 5" id="KW-0418">Kinase</keyword>
<keyword evidence="4" id="KW-1133">Transmembrane helix</keyword>
<organism evidence="5 6">
    <name type="scientific">Tessaracoccus bendigoensis DSM 12906</name>
    <dbReference type="NCBI Taxonomy" id="1123357"/>
    <lineage>
        <taxon>Bacteria</taxon>
        <taxon>Bacillati</taxon>
        <taxon>Actinomycetota</taxon>
        <taxon>Actinomycetes</taxon>
        <taxon>Propionibacteriales</taxon>
        <taxon>Propionibacteriaceae</taxon>
        <taxon>Tessaracoccus</taxon>
    </lineage>
</organism>
<evidence type="ECO:0000256" key="2">
    <source>
        <dbReference type="ARBA" id="ARBA00022777"/>
    </source>
</evidence>
<dbReference type="GO" id="GO:0016301">
    <property type="term" value="F:kinase activity"/>
    <property type="evidence" value="ECO:0007669"/>
    <property type="project" value="UniProtKB-KW"/>
</dbReference>
<dbReference type="Gene3D" id="3.30.565.10">
    <property type="entry name" value="Histidine kinase-like ATPase, C-terminal domain"/>
    <property type="match status" value="1"/>
</dbReference>
<reference evidence="6" key="1">
    <citation type="submission" date="2016-11" db="EMBL/GenBank/DDBJ databases">
        <authorList>
            <person name="Varghese N."/>
            <person name="Submissions S."/>
        </authorList>
    </citation>
    <scope>NUCLEOTIDE SEQUENCE [LARGE SCALE GENOMIC DNA]</scope>
    <source>
        <strain evidence="6">DSM 12906</strain>
    </source>
</reference>
<evidence type="ECO:0000313" key="6">
    <source>
        <dbReference type="Proteomes" id="UP000184512"/>
    </source>
</evidence>
<feature type="transmembrane region" description="Helical" evidence="4">
    <location>
        <begin position="19"/>
        <end position="36"/>
    </location>
</feature>
<feature type="transmembrane region" description="Helical" evidence="4">
    <location>
        <begin position="107"/>
        <end position="127"/>
    </location>
</feature>
<dbReference type="EMBL" id="FQZG01000113">
    <property type="protein sequence ID" value="SHJ94319.1"/>
    <property type="molecule type" value="Genomic_DNA"/>
</dbReference>
<dbReference type="PANTHER" id="PTHR24421:SF61">
    <property type="entry name" value="OXYGEN SENSOR HISTIDINE KINASE NREB"/>
    <property type="match status" value="1"/>
</dbReference>
<proteinExistence type="predicted"/>
<dbReference type="InterPro" id="IPR036890">
    <property type="entry name" value="HATPase_C_sf"/>
</dbReference>
<dbReference type="Proteomes" id="UP000184512">
    <property type="component" value="Unassembled WGS sequence"/>
</dbReference>
<accession>A0A1M6NF86</accession>
<sequence length="349" mass="37661">MGCLALWGTARRGELLPDVTVWFVALLVVFAVNAWMRRPTITPLIFTALFVGMQMGVPTHDYGAEWFLAFAMCIDANSRKPARLGPGVLFALVVIELFRGQEAMEQFSIILYLVILTLLGQFIRLTFQSSRAQRAAAELRVALERSALNQAVHDTAGARLAQVLMMAAQLRRETTAQDALRSELDAIIEVASAGAVELREVINPTEAAAIASGQLGQEWNRSIRTLRTAGFDVADAPAVSIPTLPMVVEAEGIRVIREVTANICRHAREGGRVVGVIGIDSTSMTLSWFNDVDESRRPGDSSGLGLAGIREAVQQLGGECAVGASEGVFSIRVRIPIQSADMLSEGTAQ</sequence>
<gene>
    <name evidence="5" type="ORF">SAMN02745244_03626</name>
</gene>
<dbReference type="SUPFAM" id="SSF55874">
    <property type="entry name" value="ATPase domain of HSP90 chaperone/DNA topoisomerase II/histidine kinase"/>
    <property type="match status" value="1"/>
</dbReference>
<keyword evidence="6" id="KW-1185">Reference proteome</keyword>
<name>A0A1M6NF86_9ACTN</name>
<evidence type="ECO:0000256" key="4">
    <source>
        <dbReference type="SAM" id="Phobius"/>
    </source>
</evidence>
<dbReference type="InterPro" id="IPR050482">
    <property type="entry name" value="Sensor_HK_TwoCompSys"/>
</dbReference>
<dbReference type="AlphaFoldDB" id="A0A1M6NF86"/>
<dbReference type="GO" id="GO:0000160">
    <property type="term" value="P:phosphorelay signal transduction system"/>
    <property type="evidence" value="ECO:0007669"/>
    <property type="project" value="UniProtKB-KW"/>
</dbReference>
<keyword evidence="3" id="KW-0902">Two-component regulatory system</keyword>
<keyword evidence="4" id="KW-0472">Membrane</keyword>